<proteinExistence type="predicted"/>
<dbReference type="AlphaFoldDB" id="A0A368KEB6"/>
<sequence>MTTEVAYARFIPLEKPMAVGLYAVPLVCEAVPQIGCGCLAKPVLTQLGDHPDIARAWLHHHGGVIAIEWLRELEVGRQVGLLRAALGGDSKVALVADPSAATLLATFPNPSYWYQRETVDQLSQEEAHTIAARLLQRLSHARVPLPDGAALQCDLACALQEVLVSDETMTIEGRLARLLVVAGNTFQHHLGPNALPQLDAWLTPAALLPAAQVDVSRGP</sequence>
<dbReference type="OrthoDB" id="5958673at2"/>
<gene>
    <name evidence="1" type="ORF">DEO45_09470</name>
</gene>
<dbReference type="EMBL" id="QFWQ01000005">
    <property type="protein sequence ID" value="RCS30262.1"/>
    <property type="molecule type" value="Genomic_DNA"/>
</dbReference>
<dbReference type="Proteomes" id="UP000252387">
    <property type="component" value="Unassembled WGS sequence"/>
</dbReference>
<organism evidence="1 2">
    <name type="scientific">Rhodanobacter denitrificans</name>
    <dbReference type="NCBI Taxonomy" id="666685"/>
    <lineage>
        <taxon>Bacteria</taxon>
        <taxon>Pseudomonadati</taxon>
        <taxon>Pseudomonadota</taxon>
        <taxon>Gammaproteobacteria</taxon>
        <taxon>Lysobacterales</taxon>
        <taxon>Rhodanobacteraceae</taxon>
        <taxon>Rhodanobacter</taxon>
    </lineage>
</organism>
<comment type="caution">
    <text evidence="1">The sequence shown here is derived from an EMBL/GenBank/DDBJ whole genome shotgun (WGS) entry which is preliminary data.</text>
</comment>
<name>A0A368KEB6_9GAMM</name>
<accession>A0A368KEB6</accession>
<reference evidence="1 2" key="1">
    <citation type="submission" date="2018-05" db="EMBL/GenBank/DDBJ databases">
        <title>Draft genome sequence of Rhodanobacter denitrificans Yn1 isolated from gold copper mine.</title>
        <authorList>
            <person name="Yang N."/>
            <person name="Mazhar H.S."/>
            <person name="Rensing C."/>
        </authorList>
    </citation>
    <scope>NUCLEOTIDE SEQUENCE [LARGE SCALE GENOMIC DNA]</scope>
    <source>
        <strain evidence="1 2">Yn1</strain>
    </source>
</reference>
<evidence type="ECO:0000313" key="2">
    <source>
        <dbReference type="Proteomes" id="UP000252387"/>
    </source>
</evidence>
<keyword evidence="2" id="KW-1185">Reference proteome</keyword>
<protein>
    <submittedName>
        <fullName evidence="1">Uncharacterized protein</fullName>
    </submittedName>
</protein>
<evidence type="ECO:0000313" key="1">
    <source>
        <dbReference type="EMBL" id="RCS30262.1"/>
    </source>
</evidence>